<name>A0A0K8TEU5_LYGHE</name>
<dbReference type="EMBL" id="GBRD01001733">
    <property type="protein sequence ID" value="JAG64088.1"/>
    <property type="molecule type" value="Transcribed_RNA"/>
</dbReference>
<organism evidence="1">
    <name type="scientific">Lygus hesperus</name>
    <name type="common">Western plant bug</name>
    <dbReference type="NCBI Taxonomy" id="30085"/>
    <lineage>
        <taxon>Eukaryota</taxon>
        <taxon>Metazoa</taxon>
        <taxon>Ecdysozoa</taxon>
        <taxon>Arthropoda</taxon>
        <taxon>Hexapoda</taxon>
        <taxon>Insecta</taxon>
        <taxon>Pterygota</taxon>
        <taxon>Neoptera</taxon>
        <taxon>Paraneoptera</taxon>
        <taxon>Hemiptera</taxon>
        <taxon>Heteroptera</taxon>
        <taxon>Panheteroptera</taxon>
        <taxon>Cimicomorpha</taxon>
        <taxon>Miridae</taxon>
        <taxon>Mirini</taxon>
        <taxon>Lygus</taxon>
    </lineage>
</organism>
<protein>
    <submittedName>
        <fullName evidence="1">Uncharacterized protein</fullName>
    </submittedName>
</protein>
<dbReference type="AlphaFoldDB" id="A0A0K8TEU5"/>
<proteinExistence type="predicted"/>
<dbReference type="EMBL" id="GBRD01001734">
    <property type="protein sequence ID" value="JAG64087.1"/>
    <property type="molecule type" value="Transcribed_RNA"/>
</dbReference>
<sequence length="160" mass="17673">MADRKLFCDEQGRDLTVRTELPEICRDILTAEEMNAGGGHRPAPKHATRSKPAELKNGYMIQGCGCMKHNGLQDKCERSECGGRPACLTQPQPMCGPASTYMSPQPQKTREEIIEETMESWPRPKLQYCCCTPDCGAGVPTYGAENRGATQLACYPCRND</sequence>
<evidence type="ECO:0000313" key="1">
    <source>
        <dbReference type="EMBL" id="JAG64088.1"/>
    </source>
</evidence>
<accession>A0A0K8TEU5</accession>
<reference evidence="1" key="1">
    <citation type="submission" date="2014-09" db="EMBL/GenBank/DDBJ databases">
        <authorList>
            <person name="Magalhaes I.L.F."/>
            <person name="Oliveira U."/>
            <person name="Santos F.R."/>
            <person name="Vidigal T.H.D.A."/>
            <person name="Brescovit A.D."/>
            <person name="Santos A.J."/>
        </authorList>
    </citation>
    <scope>NUCLEOTIDE SEQUENCE</scope>
</reference>